<keyword evidence="2" id="KW-0472">Membrane</keyword>
<feature type="transmembrane region" description="Helical" evidence="2">
    <location>
        <begin position="600"/>
        <end position="618"/>
    </location>
</feature>
<feature type="compositionally biased region" description="Polar residues" evidence="1">
    <location>
        <begin position="377"/>
        <end position="390"/>
    </location>
</feature>
<dbReference type="RefSeq" id="WP_357786082.1">
    <property type="nucleotide sequence ID" value="NZ_JBFAKC010000010.1"/>
</dbReference>
<feature type="transmembrane region" description="Helical" evidence="2">
    <location>
        <begin position="630"/>
        <end position="651"/>
    </location>
</feature>
<feature type="transmembrane region" description="Helical" evidence="2">
    <location>
        <begin position="506"/>
        <end position="532"/>
    </location>
</feature>
<dbReference type="InterPro" id="IPR011600">
    <property type="entry name" value="Pept_C14_caspase"/>
</dbReference>
<dbReference type="PROSITE" id="PS00018">
    <property type="entry name" value="EF_HAND_1"/>
    <property type="match status" value="1"/>
</dbReference>
<feature type="transmembrane region" description="Helical" evidence="2">
    <location>
        <begin position="452"/>
        <end position="470"/>
    </location>
</feature>
<feature type="transmembrane region" description="Helical" evidence="2">
    <location>
        <begin position="477"/>
        <end position="494"/>
    </location>
</feature>
<feature type="transmembrane region" description="Helical" evidence="2">
    <location>
        <begin position="576"/>
        <end position="593"/>
    </location>
</feature>
<name>A0ABV3FXX9_9NOCA</name>
<sequence>MVAGRRSALIVACDSYVDPSLRKLRAPTRDAQALADVLQDPAIGGFDVRTSLNEPAHVVCEAVEGFFADRGPEDLLLLHFSCHGVKDESGELYFASSNTKLGRLGATGVAAEFVNRRMNRSRSRRIVLLLDCCYAGAFERGMAHRAGTGMNLEQLSGRGRAVITASSAMEYSFESGELTDSADGKPSVFTGALVDGLSTGEADRNQDGLITLDDLYDYVYGKVRSCSPNQTPGKWVFGVQGELYIARRNRRLAEPMPLPVELRMLIDSPLSSVRAVAVRELEKLLHGGHLGLAEAAQQNLRELCRDDSRTVSSAAESALDSDIPAAVPPFPTPITDRTPPDSSSAAESGPPKAPVADKVADAPCPTEPQRRRPKPTAQEQPSSHQPSVTSRPRHGKSVGADDAQRSDPVALPRVAGALMLCAAVAMACNPFIPYDRWHDERVLDIGLAKAAAPAFMMAALAGCAGICLLGARRARSIGAGVALGFNATVPWFLWNQWGPWTDWGAATWLWFAALELSVLAAGFAASTVIRTADIRLRFALPADAGSRTMGCVGLGSAPVLLYAVTERSENPQSWGVLALTVMALAIPVCAAVAVPRAFGVALFAGWCGAAALVAYYSIRLPTPDDLNPEVVIIFVLTMAVAVAVVAITVASESSTEANRARTPMFTRPRDAR</sequence>
<feature type="domain" description="Peptidase C14 caspase" evidence="3">
    <location>
        <begin position="5"/>
        <end position="224"/>
    </location>
</feature>
<dbReference type="Pfam" id="PF00656">
    <property type="entry name" value="Peptidase_C14"/>
    <property type="match status" value="1"/>
</dbReference>
<feature type="transmembrane region" description="Helical" evidence="2">
    <location>
        <begin position="544"/>
        <end position="564"/>
    </location>
</feature>
<proteinExistence type="predicted"/>
<keyword evidence="2" id="KW-0812">Transmembrane</keyword>
<dbReference type="SUPFAM" id="SSF52129">
    <property type="entry name" value="Caspase-like"/>
    <property type="match status" value="1"/>
</dbReference>
<evidence type="ECO:0000256" key="1">
    <source>
        <dbReference type="SAM" id="MobiDB-lite"/>
    </source>
</evidence>
<dbReference type="NCBIfam" id="NF047832">
    <property type="entry name" value="caspase_w_EACC1"/>
    <property type="match status" value="1"/>
</dbReference>
<protein>
    <submittedName>
        <fullName evidence="4">Caspase family protein</fullName>
    </submittedName>
</protein>
<dbReference type="InterPro" id="IPR018247">
    <property type="entry name" value="EF_Hand_1_Ca_BS"/>
</dbReference>
<evidence type="ECO:0000313" key="4">
    <source>
        <dbReference type="EMBL" id="MEV0710275.1"/>
    </source>
</evidence>
<evidence type="ECO:0000256" key="2">
    <source>
        <dbReference type="SAM" id="Phobius"/>
    </source>
</evidence>
<keyword evidence="5" id="KW-1185">Reference proteome</keyword>
<gene>
    <name evidence="4" type="ORF">AB0I48_22150</name>
</gene>
<dbReference type="Proteomes" id="UP001551695">
    <property type="component" value="Unassembled WGS sequence"/>
</dbReference>
<dbReference type="EMBL" id="JBFAKC010000010">
    <property type="protein sequence ID" value="MEV0710275.1"/>
    <property type="molecule type" value="Genomic_DNA"/>
</dbReference>
<keyword evidence="2" id="KW-1133">Transmembrane helix</keyword>
<feature type="region of interest" description="Disordered" evidence="1">
    <location>
        <begin position="314"/>
        <end position="406"/>
    </location>
</feature>
<dbReference type="Gene3D" id="3.40.50.1460">
    <property type="match status" value="1"/>
</dbReference>
<comment type="caution">
    <text evidence="4">The sequence shown here is derived from an EMBL/GenBank/DDBJ whole genome shotgun (WGS) entry which is preliminary data.</text>
</comment>
<dbReference type="InterPro" id="IPR029030">
    <property type="entry name" value="Caspase-like_dom_sf"/>
</dbReference>
<accession>A0ABV3FXX9</accession>
<reference evidence="4 5" key="1">
    <citation type="submission" date="2024-06" db="EMBL/GenBank/DDBJ databases">
        <title>The Natural Products Discovery Center: Release of the First 8490 Sequenced Strains for Exploring Actinobacteria Biosynthetic Diversity.</title>
        <authorList>
            <person name="Kalkreuter E."/>
            <person name="Kautsar S.A."/>
            <person name="Yang D."/>
            <person name="Bader C.D."/>
            <person name="Teijaro C.N."/>
            <person name="Fluegel L."/>
            <person name="Davis C.M."/>
            <person name="Simpson J.R."/>
            <person name="Lauterbach L."/>
            <person name="Steele A.D."/>
            <person name="Gui C."/>
            <person name="Meng S."/>
            <person name="Li G."/>
            <person name="Viehrig K."/>
            <person name="Ye F."/>
            <person name="Su P."/>
            <person name="Kiefer A.F."/>
            <person name="Nichols A."/>
            <person name="Cepeda A.J."/>
            <person name="Yan W."/>
            <person name="Fan B."/>
            <person name="Jiang Y."/>
            <person name="Adhikari A."/>
            <person name="Zheng C.-J."/>
            <person name="Schuster L."/>
            <person name="Cowan T.M."/>
            <person name="Smanski M.J."/>
            <person name="Chevrette M.G."/>
            <person name="De Carvalho L.P.S."/>
            <person name="Shen B."/>
        </authorList>
    </citation>
    <scope>NUCLEOTIDE SEQUENCE [LARGE SCALE GENOMIC DNA]</scope>
    <source>
        <strain evidence="4 5">NPDC050403</strain>
    </source>
</reference>
<organism evidence="4 5">
    <name type="scientific">Nocardia aurea</name>
    <dbReference type="NCBI Taxonomy" id="2144174"/>
    <lineage>
        <taxon>Bacteria</taxon>
        <taxon>Bacillati</taxon>
        <taxon>Actinomycetota</taxon>
        <taxon>Actinomycetes</taxon>
        <taxon>Mycobacteriales</taxon>
        <taxon>Nocardiaceae</taxon>
        <taxon>Nocardia</taxon>
    </lineage>
</organism>
<evidence type="ECO:0000259" key="3">
    <source>
        <dbReference type="Pfam" id="PF00656"/>
    </source>
</evidence>
<evidence type="ECO:0000313" key="5">
    <source>
        <dbReference type="Proteomes" id="UP001551695"/>
    </source>
</evidence>